<evidence type="ECO:0000313" key="1">
    <source>
        <dbReference type="EMBL" id="JAE30661.1"/>
    </source>
</evidence>
<name>A0A0A9H740_ARUDO</name>
<organism evidence="1">
    <name type="scientific">Arundo donax</name>
    <name type="common">Giant reed</name>
    <name type="synonym">Donax arundinaceus</name>
    <dbReference type="NCBI Taxonomy" id="35708"/>
    <lineage>
        <taxon>Eukaryota</taxon>
        <taxon>Viridiplantae</taxon>
        <taxon>Streptophyta</taxon>
        <taxon>Embryophyta</taxon>
        <taxon>Tracheophyta</taxon>
        <taxon>Spermatophyta</taxon>
        <taxon>Magnoliopsida</taxon>
        <taxon>Liliopsida</taxon>
        <taxon>Poales</taxon>
        <taxon>Poaceae</taxon>
        <taxon>PACMAD clade</taxon>
        <taxon>Arundinoideae</taxon>
        <taxon>Arundineae</taxon>
        <taxon>Arundo</taxon>
    </lineage>
</organism>
<protein>
    <submittedName>
        <fullName evidence="1">Uncharacterized protein</fullName>
    </submittedName>
</protein>
<proteinExistence type="predicted"/>
<reference evidence="1" key="2">
    <citation type="journal article" date="2015" name="Data Brief">
        <title>Shoot transcriptome of the giant reed, Arundo donax.</title>
        <authorList>
            <person name="Barrero R.A."/>
            <person name="Guerrero F.D."/>
            <person name="Moolhuijzen P."/>
            <person name="Goolsby J.A."/>
            <person name="Tidwell J."/>
            <person name="Bellgard S.E."/>
            <person name="Bellgard M.I."/>
        </authorList>
    </citation>
    <scope>NUCLEOTIDE SEQUENCE</scope>
    <source>
        <tissue evidence="1">Shoot tissue taken approximately 20 cm above the soil surface</tissue>
    </source>
</reference>
<sequence>MEKLCVSWFILH</sequence>
<reference evidence="1" key="1">
    <citation type="submission" date="2014-09" db="EMBL/GenBank/DDBJ databases">
        <authorList>
            <person name="Magalhaes I.L.F."/>
            <person name="Oliveira U."/>
            <person name="Santos F.R."/>
            <person name="Vidigal T.H.D.A."/>
            <person name="Brescovit A.D."/>
            <person name="Santos A.J."/>
        </authorList>
    </citation>
    <scope>NUCLEOTIDE SEQUENCE</scope>
    <source>
        <tissue evidence="1">Shoot tissue taken approximately 20 cm above the soil surface</tissue>
    </source>
</reference>
<dbReference type="EMBL" id="GBRH01167235">
    <property type="protein sequence ID" value="JAE30661.1"/>
    <property type="molecule type" value="Transcribed_RNA"/>
</dbReference>
<accession>A0A0A9H740</accession>